<accession>A0AAE1DA35</accession>
<gene>
    <name evidence="1" type="ORF">RRG08_035192</name>
</gene>
<comment type="caution">
    <text evidence="1">The sequence shown here is derived from an EMBL/GenBank/DDBJ whole genome shotgun (WGS) entry which is preliminary data.</text>
</comment>
<protein>
    <submittedName>
        <fullName evidence="1">Uncharacterized protein</fullName>
    </submittedName>
</protein>
<evidence type="ECO:0000313" key="2">
    <source>
        <dbReference type="Proteomes" id="UP001283361"/>
    </source>
</evidence>
<keyword evidence="2" id="KW-1185">Reference proteome</keyword>
<dbReference type="Proteomes" id="UP001283361">
    <property type="component" value="Unassembled WGS sequence"/>
</dbReference>
<dbReference type="AlphaFoldDB" id="A0AAE1DA35"/>
<organism evidence="1 2">
    <name type="scientific">Elysia crispata</name>
    <name type="common">lettuce slug</name>
    <dbReference type="NCBI Taxonomy" id="231223"/>
    <lineage>
        <taxon>Eukaryota</taxon>
        <taxon>Metazoa</taxon>
        <taxon>Spiralia</taxon>
        <taxon>Lophotrochozoa</taxon>
        <taxon>Mollusca</taxon>
        <taxon>Gastropoda</taxon>
        <taxon>Heterobranchia</taxon>
        <taxon>Euthyneura</taxon>
        <taxon>Panpulmonata</taxon>
        <taxon>Sacoglossa</taxon>
        <taxon>Placobranchoidea</taxon>
        <taxon>Plakobranchidae</taxon>
        <taxon>Elysia</taxon>
    </lineage>
</organism>
<name>A0AAE1DA35_9GAST</name>
<proteinExistence type="predicted"/>
<dbReference type="EMBL" id="JAWDGP010004786">
    <property type="protein sequence ID" value="KAK3761968.1"/>
    <property type="molecule type" value="Genomic_DNA"/>
</dbReference>
<sequence>MCKNLAADLLGLDGLGPKSDVAKSRLITNPFLSCFNLYELSMGWTTVMLMLQGGTEANLLSLCIASYELSAAVRSRGSDLCQEGFISNGPDAVAFD</sequence>
<reference evidence="1" key="1">
    <citation type="journal article" date="2023" name="G3 (Bethesda)">
        <title>A reference genome for the long-term kleptoplast-retaining sea slug Elysia crispata morphotype clarki.</title>
        <authorList>
            <person name="Eastman K.E."/>
            <person name="Pendleton A.L."/>
            <person name="Shaikh M.A."/>
            <person name="Suttiyut T."/>
            <person name="Ogas R."/>
            <person name="Tomko P."/>
            <person name="Gavelis G."/>
            <person name="Widhalm J.R."/>
            <person name="Wisecaver J.H."/>
        </authorList>
    </citation>
    <scope>NUCLEOTIDE SEQUENCE</scope>
    <source>
        <strain evidence="1">ECLA1</strain>
    </source>
</reference>
<evidence type="ECO:0000313" key="1">
    <source>
        <dbReference type="EMBL" id="KAK3761968.1"/>
    </source>
</evidence>